<keyword evidence="2" id="KW-1185">Reference proteome</keyword>
<dbReference type="InterPro" id="IPR014556">
    <property type="entry name" value="UCP029407"/>
</dbReference>
<sequence length="286" mass="33412">MKKKPKAICILGMHRSGTSTVSRCLNLLGVDLGNKKNLTGSGKANPKGFWEFTQITRTQQKILKILFTSWDRTEPLEENWMKNFRVKNQVKKLKEVVRANFGNSKLWGWKDPRTCLLLPIWERTTRELNMDTSYVIVVRNPLDVAASLAKRNGFLLEKSLRIWALYTLSAFLYTENKERTMITYESLLENWEVPLKNVSTDLSIPWRGDISDSIKEFLSPSLQHNKSSIEDLKQKTTEFPHIFKLYQLIIRAEKDKEFFNSAEFSNNLHELYFQLYGKYFNNDGVK</sequence>
<dbReference type="OrthoDB" id="9816424at2"/>
<dbReference type="SUPFAM" id="SSF52540">
    <property type="entry name" value="P-loop containing nucleoside triphosphate hydrolases"/>
    <property type="match status" value="1"/>
</dbReference>
<dbReference type="RefSeq" id="WP_138127093.1">
    <property type="nucleotide sequence ID" value="NZ_SWLG01000008.1"/>
</dbReference>
<dbReference type="EMBL" id="SWLG01000008">
    <property type="protein sequence ID" value="TLS36895.1"/>
    <property type="molecule type" value="Genomic_DNA"/>
</dbReference>
<gene>
    <name evidence="1" type="ORF">FCL54_13140</name>
</gene>
<protein>
    <submittedName>
        <fullName evidence="1">Uncharacterized protein</fullName>
    </submittedName>
</protein>
<accession>A0A5R9FB97</accession>
<dbReference type="PIRSF" id="PIRSF029407">
    <property type="entry name" value="UCP029407"/>
    <property type="match status" value="1"/>
</dbReference>
<dbReference type="AlphaFoldDB" id="A0A5R9FB97"/>
<name>A0A5R9FB97_9BACL</name>
<proteinExistence type="predicted"/>
<dbReference type="Proteomes" id="UP000308230">
    <property type="component" value="Unassembled WGS sequence"/>
</dbReference>
<dbReference type="Gene3D" id="3.40.50.300">
    <property type="entry name" value="P-loop containing nucleotide triphosphate hydrolases"/>
    <property type="match status" value="1"/>
</dbReference>
<dbReference type="InterPro" id="IPR027417">
    <property type="entry name" value="P-loop_NTPase"/>
</dbReference>
<evidence type="ECO:0000313" key="1">
    <source>
        <dbReference type="EMBL" id="TLS36895.1"/>
    </source>
</evidence>
<reference evidence="1 2" key="1">
    <citation type="submission" date="2019-04" db="EMBL/GenBank/DDBJ databases">
        <title>Bacillus caeni sp. nov., a bacterium isolated from mangrove sediment.</title>
        <authorList>
            <person name="Huang H."/>
            <person name="Mo K."/>
            <person name="Hu Y."/>
        </authorList>
    </citation>
    <scope>NUCLEOTIDE SEQUENCE [LARGE SCALE GENOMIC DNA]</scope>
    <source>
        <strain evidence="1 2">HB172195</strain>
    </source>
</reference>
<comment type="caution">
    <text evidence="1">The sequence shown here is derived from an EMBL/GenBank/DDBJ whole genome shotgun (WGS) entry which is preliminary data.</text>
</comment>
<evidence type="ECO:0000313" key="2">
    <source>
        <dbReference type="Proteomes" id="UP000308230"/>
    </source>
</evidence>
<organism evidence="1 2">
    <name type="scientific">Exobacillus caeni</name>
    <dbReference type="NCBI Taxonomy" id="2574798"/>
    <lineage>
        <taxon>Bacteria</taxon>
        <taxon>Bacillati</taxon>
        <taxon>Bacillota</taxon>
        <taxon>Bacilli</taxon>
        <taxon>Bacillales</taxon>
        <taxon>Guptibacillaceae</taxon>
        <taxon>Exobacillus</taxon>
    </lineage>
</organism>